<evidence type="ECO:0000313" key="10">
    <source>
        <dbReference type="Proteomes" id="UP000184536"/>
    </source>
</evidence>
<dbReference type="PANTHER" id="PTHR47627">
    <property type="entry name" value="RUBREDOXIN"/>
    <property type="match status" value="1"/>
</dbReference>
<proteinExistence type="inferred from homology"/>
<evidence type="ECO:0000256" key="2">
    <source>
        <dbReference type="ARBA" id="ARBA00022448"/>
    </source>
</evidence>
<dbReference type="InterPro" id="IPR024922">
    <property type="entry name" value="Rubredoxin"/>
</dbReference>
<dbReference type="Gene3D" id="2.20.28.10">
    <property type="match status" value="1"/>
</dbReference>
<keyword evidence="3 6" id="KW-0479">Metal-binding</keyword>
<dbReference type="PRINTS" id="PR00163">
    <property type="entry name" value="RUBREDOXIN"/>
</dbReference>
<evidence type="ECO:0000259" key="8">
    <source>
        <dbReference type="PROSITE" id="PS50903"/>
    </source>
</evidence>
<feature type="domain" description="Rubredoxin-like" evidence="8">
    <location>
        <begin position="1"/>
        <end position="52"/>
    </location>
</feature>
<keyword evidence="4 6" id="KW-0249">Electron transport</keyword>
<feature type="binding site" evidence="7">
    <location>
        <position position="39"/>
    </location>
    <ligand>
        <name>Fe cation</name>
        <dbReference type="ChEBI" id="CHEBI:24875"/>
    </ligand>
</feature>
<dbReference type="GO" id="GO:0005506">
    <property type="term" value="F:iron ion binding"/>
    <property type="evidence" value="ECO:0007669"/>
    <property type="project" value="InterPro"/>
</dbReference>
<dbReference type="GO" id="GO:0009055">
    <property type="term" value="F:electron transfer activity"/>
    <property type="evidence" value="ECO:0007669"/>
    <property type="project" value="InterPro"/>
</dbReference>
<dbReference type="EMBL" id="FQZV01000008">
    <property type="protein sequence ID" value="SHI82854.1"/>
    <property type="molecule type" value="Genomic_DNA"/>
</dbReference>
<protein>
    <recommendedName>
        <fullName evidence="6">Rubredoxin</fullName>
    </recommendedName>
</protein>
<dbReference type="Pfam" id="PF00301">
    <property type="entry name" value="Rubredoxin"/>
    <property type="match status" value="1"/>
</dbReference>
<name>A0A1M6EBJ6_9FIRM</name>
<dbReference type="PANTHER" id="PTHR47627:SF1">
    <property type="entry name" value="RUBREDOXIN-1-RELATED"/>
    <property type="match status" value="1"/>
</dbReference>
<dbReference type="PIRSF" id="PIRSF000071">
    <property type="entry name" value="Rubredoxin"/>
    <property type="match status" value="1"/>
</dbReference>
<evidence type="ECO:0000256" key="4">
    <source>
        <dbReference type="ARBA" id="ARBA00022982"/>
    </source>
</evidence>
<keyword evidence="2 6" id="KW-0813">Transport</keyword>
<dbReference type="PROSITE" id="PS50903">
    <property type="entry name" value="RUBREDOXIN_LIKE"/>
    <property type="match status" value="1"/>
</dbReference>
<dbReference type="Proteomes" id="UP000184536">
    <property type="component" value="Unassembled WGS sequence"/>
</dbReference>
<evidence type="ECO:0000256" key="6">
    <source>
        <dbReference type="PIRNR" id="PIRNR000071"/>
    </source>
</evidence>
<comment type="cofactor">
    <cofactor evidence="6 7">
        <name>Fe(3+)</name>
        <dbReference type="ChEBI" id="CHEBI:29034"/>
    </cofactor>
    <text evidence="6 7">Binds 1 Fe(3+) ion per subunit.</text>
</comment>
<evidence type="ECO:0000256" key="5">
    <source>
        <dbReference type="ARBA" id="ARBA00023004"/>
    </source>
</evidence>
<evidence type="ECO:0000256" key="3">
    <source>
        <dbReference type="ARBA" id="ARBA00022723"/>
    </source>
</evidence>
<accession>A0A1M6EBJ6</accession>
<dbReference type="SUPFAM" id="SSF57802">
    <property type="entry name" value="Rubredoxin-like"/>
    <property type="match status" value="1"/>
</dbReference>
<feature type="binding site" evidence="7">
    <location>
        <position position="9"/>
    </location>
    <ligand>
        <name>Fe cation</name>
        <dbReference type="ChEBI" id="CHEBI:24875"/>
    </ligand>
</feature>
<gene>
    <name evidence="9" type="ORF">SAMN02745975_00692</name>
</gene>
<dbReference type="CDD" id="cd00730">
    <property type="entry name" value="rubredoxin"/>
    <property type="match status" value="1"/>
</dbReference>
<evidence type="ECO:0000256" key="7">
    <source>
        <dbReference type="PIRSR" id="PIRSR000071-1"/>
    </source>
</evidence>
<reference evidence="10" key="1">
    <citation type="submission" date="2016-11" db="EMBL/GenBank/DDBJ databases">
        <authorList>
            <person name="Varghese N."/>
            <person name="Submissions S."/>
        </authorList>
    </citation>
    <scope>NUCLEOTIDE SEQUENCE [LARGE SCALE GENOMIC DNA]</scope>
    <source>
        <strain evidence="10">DSM 17957</strain>
    </source>
</reference>
<organism evidence="9 10">
    <name type="scientific">Geosporobacter subterraneus DSM 17957</name>
    <dbReference type="NCBI Taxonomy" id="1121919"/>
    <lineage>
        <taxon>Bacteria</taxon>
        <taxon>Bacillati</taxon>
        <taxon>Bacillota</taxon>
        <taxon>Clostridia</taxon>
        <taxon>Peptostreptococcales</taxon>
        <taxon>Thermotaleaceae</taxon>
        <taxon>Geosporobacter</taxon>
    </lineage>
</organism>
<dbReference type="AlphaFoldDB" id="A0A1M6EBJ6"/>
<keyword evidence="10" id="KW-1185">Reference proteome</keyword>
<evidence type="ECO:0000313" key="9">
    <source>
        <dbReference type="EMBL" id="SHI82854.1"/>
    </source>
</evidence>
<keyword evidence="5 6" id="KW-0408">Iron</keyword>
<comment type="similarity">
    <text evidence="1 6">Belongs to the rubredoxin family.</text>
</comment>
<dbReference type="InterPro" id="IPR050526">
    <property type="entry name" value="Rubredoxin_ET"/>
</dbReference>
<dbReference type="STRING" id="1121919.SAMN02745975_00692"/>
<evidence type="ECO:0000256" key="1">
    <source>
        <dbReference type="ARBA" id="ARBA00005337"/>
    </source>
</evidence>
<dbReference type="OrthoDB" id="9799749at2"/>
<dbReference type="InterPro" id="IPR024935">
    <property type="entry name" value="Rubredoxin_dom"/>
</dbReference>
<feature type="binding site" evidence="7">
    <location>
        <position position="42"/>
    </location>
    <ligand>
        <name>Fe cation</name>
        <dbReference type="ChEBI" id="CHEBI:24875"/>
    </ligand>
</feature>
<dbReference type="InterPro" id="IPR024934">
    <property type="entry name" value="Rubredoxin-like_dom"/>
</dbReference>
<dbReference type="RefSeq" id="WP_110939977.1">
    <property type="nucleotide sequence ID" value="NZ_FQZV01000008.1"/>
</dbReference>
<feature type="binding site" evidence="7">
    <location>
        <position position="6"/>
    </location>
    <ligand>
        <name>Fe cation</name>
        <dbReference type="ChEBI" id="CHEBI:24875"/>
    </ligand>
</feature>
<sequence length="56" mass="6608">MEHYRCTVCSYVYKPERGDWTHEIPANTPFKELPEDWKCPTCNQPKMAFNKETAGK</sequence>
<dbReference type="GO" id="GO:0043448">
    <property type="term" value="P:alkane catabolic process"/>
    <property type="evidence" value="ECO:0007669"/>
    <property type="project" value="TreeGrafter"/>
</dbReference>